<dbReference type="RefSeq" id="XP_013337024.1">
    <property type="nucleotide sequence ID" value="XM_013481570.1"/>
</dbReference>
<proteinExistence type="predicted"/>
<keyword evidence="9" id="KW-1185">Reference proteome</keyword>
<dbReference type="GO" id="GO:0016787">
    <property type="term" value="F:hydrolase activity"/>
    <property type="evidence" value="ECO:0007669"/>
    <property type="project" value="UniProtKB-KW"/>
</dbReference>
<evidence type="ECO:0000256" key="6">
    <source>
        <dbReference type="ARBA" id="ARBA00022918"/>
    </source>
</evidence>
<protein>
    <submittedName>
        <fullName evidence="8">OSJNBa0042F21.10 protein, related</fullName>
    </submittedName>
</protein>
<feature type="domain" description="Reverse transcriptase RNase H-like" evidence="7">
    <location>
        <begin position="45"/>
        <end position="147"/>
    </location>
</feature>
<dbReference type="InterPro" id="IPR043128">
    <property type="entry name" value="Rev_trsase/Diguanyl_cyclase"/>
</dbReference>
<keyword evidence="1" id="KW-0808">Transferase</keyword>
<dbReference type="GO" id="GO:0004519">
    <property type="term" value="F:endonuclease activity"/>
    <property type="evidence" value="ECO:0007669"/>
    <property type="project" value="UniProtKB-KW"/>
</dbReference>
<dbReference type="InterPro" id="IPR050951">
    <property type="entry name" value="Retrovirus_Pol_polyprotein"/>
</dbReference>
<dbReference type="GeneID" id="25336989"/>
<evidence type="ECO:0000256" key="1">
    <source>
        <dbReference type="ARBA" id="ARBA00022679"/>
    </source>
</evidence>
<dbReference type="CDD" id="cd09274">
    <property type="entry name" value="RNase_HI_RT_Ty3"/>
    <property type="match status" value="1"/>
</dbReference>
<dbReference type="OrthoDB" id="2013610at2759"/>
<dbReference type="InterPro" id="IPR043502">
    <property type="entry name" value="DNA/RNA_pol_sf"/>
</dbReference>
<evidence type="ECO:0000259" key="7">
    <source>
        <dbReference type="Pfam" id="PF17917"/>
    </source>
</evidence>
<dbReference type="VEuPathDB" id="ToxoDB:EMWEY_00030030"/>
<evidence type="ECO:0000313" key="8">
    <source>
        <dbReference type="EMBL" id="CDJ60374.1"/>
    </source>
</evidence>
<keyword evidence="6" id="KW-0695">RNA-directed DNA polymerase</keyword>
<dbReference type="Pfam" id="PF17917">
    <property type="entry name" value="RT_RNaseH"/>
    <property type="match status" value="1"/>
</dbReference>
<dbReference type="PANTHER" id="PTHR37984">
    <property type="entry name" value="PROTEIN CBG26694"/>
    <property type="match status" value="1"/>
</dbReference>
<dbReference type="PANTHER" id="PTHR37984:SF5">
    <property type="entry name" value="PROTEIN NYNRIN-LIKE"/>
    <property type="match status" value="1"/>
</dbReference>
<dbReference type="GO" id="GO:0003964">
    <property type="term" value="F:RNA-directed DNA polymerase activity"/>
    <property type="evidence" value="ECO:0007669"/>
    <property type="project" value="UniProtKB-KW"/>
</dbReference>
<reference evidence="8" key="2">
    <citation type="submission" date="2013-10" db="EMBL/GenBank/DDBJ databases">
        <authorList>
            <person name="Aslett M."/>
        </authorList>
    </citation>
    <scope>NUCLEOTIDE SEQUENCE [LARGE SCALE GENOMIC DNA]</scope>
    <source>
        <strain evidence="8">Weybridge</strain>
    </source>
</reference>
<accession>U6MD30</accession>
<dbReference type="Gene3D" id="3.30.70.270">
    <property type="match status" value="1"/>
</dbReference>
<dbReference type="AlphaFoldDB" id="U6MD30"/>
<sequence length="153" mass="17531">YARVARPLLELTRKRVHFKWTEAHTQAVQQLKRKLTDYVTLQIPDTTKPFDLYTDASGFALGAILEQEGKPFGFLSQTMNAAQQKYSIYDQELLALVTALDKWSHLLRAAKVTAYTDHQALTHLQQLKASKPLRGRTARWLDFLAEFPELTIS</sequence>
<dbReference type="OMA" id="ELMTHWI"/>
<keyword evidence="2" id="KW-0548">Nucleotidyltransferase</keyword>
<keyword evidence="4" id="KW-0255">Endonuclease</keyword>
<gene>
    <name evidence="8" type="ORF">EMWEY_00030030</name>
</gene>
<dbReference type="Proteomes" id="UP000030763">
    <property type="component" value="Unassembled WGS sequence"/>
</dbReference>
<evidence type="ECO:0000256" key="4">
    <source>
        <dbReference type="ARBA" id="ARBA00022759"/>
    </source>
</evidence>
<evidence type="ECO:0000313" key="9">
    <source>
        <dbReference type="Proteomes" id="UP000030763"/>
    </source>
</evidence>
<keyword evidence="5" id="KW-0378">Hydrolase</keyword>
<keyword evidence="3" id="KW-0540">Nuclease</keyword>
<evidence type="ECO:0000256" key="5">
    <source>
        <dbReference type="ARBA" id="ARBA00022801"/>
    </source>
</evidence>
<dbReference type="InterPro" id="IPR041373">
    <property type="entry name" value="RT_RNaseH"/>
</dbReference>
<dbReference type="SUPFAM" id="SSF56672">
    <property type="entry name" value="DNA/RNA polymerases"/>
    <property type="match status" value="1"/>
</dbReference>
<evidence type="ECO:0000256" key="3">
    <source>
        <dbReference type="ARBA" id="ARBA00022722"/>
    </source>
</evidence>
<feature type="non-terminal residue" evidence="8">
    <location>
        <position position="1"/>
    </location>
</feature>
<organism evidence="8 9">
    <name type="scientific">Eimeria maxima</name>
    <name type="common">Coccidian parasite</name>
    <dbReference type="NCBI Taxonomy" id="5804"/>
    <lineage>
        <taxon>Eukaryota</taxon>
        <taxon>Sar</taxon>
        <taxon>Alveolata</taxon>
        <taxon>Apicomplexa</taxon>
        <taxon>Conoidasida</taxon>
        <taxon>Coccidia</taxon>
        <taxon>Eucoccidiorida</taxon>
        <taxon>Eimeriorina</taxon>
        <taxon>Eimeriidae</taxon>
        <taxon>Eimeria</taxon>
    </lineage>
</organism>
<evidence type="ECO:0000256" key="2">
    <source>
        <dbReference type="ARBA" id="ARBA00022695"/>
    </source>
</evidence>
<reference evidence="8" key="1">
    <citation type="submission" date="2013-10" db="EMBL/GenBank/DDBJ databases">
        <title>Genomic analysis of the causative agents of coccidiosis in chickens.</title>
        <authorList>
            <person name="Reid A.J."/>
            <person name="Blake D."/>
            <person name="Billington K."/>
            <person name="Browne H."/>
            <person name="Dunn M."/>
            <person name="Hung S."/>
            <person name="Kawahara F."/>
            <person name="Miranda-Saavedra D."/>
            <person name="Mourier T."/>
            <person name="Nagra H."/>
            <person name="Otto T.D."/>
            <person name="Rawlings N."/>
            <person name="Sanchez A."/>
            <person name="Sanders M."/>
            <person name="Subramaniam C."/>
            <person name="Tay Y."/>
            <person name="Dear P."/>
            <person name="Doerig C."/>
            <person name="Gruber A."/>
            <person name="Parkinson J."/>
            <person name="Shirley M."/>
            <person name="Wan K.L."/>
            <person name="Berriman M."/>
            <person name="Tomley F."/>
            <person name="Pain A."/>
        </authorList>
    </citation>
    <scope>NUCLEOTIDE SEQUENCE [LARGE SCALE GENOMIC DNA]</scope>
    <source>
        <strain evidence="8">Weybridge</strain>
    </source>
</reference>
<name>U6MD30_EIMMA</name>
<dbReference type="EMBL" id="HG721839">
    <property type="protein sequence ID" value="CDJ60374.1"/>
    <property type="molecule type" value="Genomic_DNA"/>
</dbReference>